<keyword evidence="1" id="KW-0245">EGF-like domain</keyword>
<proteinExistence type="predicted"/>
<dbReference type="PANTHER" id="PTHR24043">
    <property type="entry name" value="SCAVENGER RECEPTOR CLASS F"/>
    <property type="match status" value="1"/>
</dbReference>
<dbReference type="InterPro" id="IPR002049">
    <property type="entry name" value="LE_dom"/>
</dbReference>
<organism evidence="3 4">
    <name type="scientific">Ancylostoma duodenale</name>
    <dbReference type="NCBI Taxonomy" id="51022"/>
    <lineage>
        <taxon>Eukaryota</taxon>
        <taxon>Metazoa</taxon>
        <taxon>Ecdysozoa</taxon>
        <taxon>Nematoda</taxon>
        <taxon>Chromadorea</taxon>
        <taxon>Rhabditida</taxon>
        <taxon>Rhabditina</taxon>
        <taxon>Rhabditomorpha</taxon>
        <taxon>Strongyloidea</taxon>
        <taxon>Ancylostomatidae</taxon>
        <taxon>Ancylostomatinae</taxon>
        <taxon>Ancylostoma</taxon>
    </lineage>
</organism>
<protein>
    <recommendedName>
        <fullName evidence="2">EGF-like domain-containing protein</fullName>
    </recommendedName>
</protein>
<dbReference type="Proteomes" id="UP000054047">
    <property type="component" value="Unassembled WGS sequence"/>
</dbReference>
<evidence type="ECO:0000256" key="1">
    <source>
        <dbReference type="ARBA" id="ARBA00022536"/>
    </source>
</evidence>
<dbReference type="InterPro" id="IPR000742">
    <property type="entry name" value="EGF"/>
</dbReference>
<reference evidence="3 4" key="1">
    <citation type="submission" date="2013-12" db="EMBL/GenBank/DDBJ databases">
        <title>Draft genome of the parsitic nematode Ancylostoma duodenale.</title>
        <authorList>
            <person name="Mitreva M."/>
        </authorList>
    </citation>
    <scope>NUCLEOTIDE SEQUENCE [LARGE SCALE GENOMIC DNA]</scope>
    <source>
        <strain evidence="3 4">Zhejiang</strain>
    </source>
</reference>
<gene>
    <name evidence="3" type="ORF">ANCDUO_18629</name>
</gene>
<accession>A0A0C2CNF4</accession>
<feature type="non-terminal residue" evidence="3">
    <location>
        <position position="1"/>
    </location>
</feature>
<keyword evidence="4" id="KW-1185">Reference proteome</keyword>
<evidence type="ECO:0000313" key="3">
    <source>
        <dbReference type="EMBL" id="KIH51287.1"/>
    </source>
</evidence>
<dbReference type="Pfam" id="PF00053">
    <property type="entry name" value="EGF_laminin"/>
    <property type="match status" value="1"/>
</dbReference>
<name>A0A0C2CNF4_9BILA</name>
<evidence type="ECO:0000259" key="2">
    <source>
        <dbReference type="PROSITE" id="PS00022"/>
    </source>
</evidence>
<dbReference type="Gene3D" id="2.170.300.10">
    <property type="entry name" value="Tie2 ligand-binding domain superfamily"/>
    <property type="match status" value="2"/>
</dbReference>
<dbReference type="OrthoDB" id="18487at2759"/>
<feature type="domain" description="EGF-like" evidence="2">
    <location>
        <begin position="7"/>
        <end position="18"/>
    </location>
</feature>
<dbReference type="EMBL" id="KN747050">
    <property type="protein sequence ID" value="KIH51287.1"/>
    <property type="molecule type" value="Genomic_DNA"/>
</dbReference>
<dbReference type="PROSITE" id="PS00022">
    <property type="entry name" value="EGF_1"/>
    <property type="match status" value="1"/>
</dbReference>
<dbReference type="AlphaFoldDB" id="A0A0C2CNF4"/>
<dbReference type="GO" id="GO:0005044">
    <property type="term" value="F:scavenger receptor activity"/>
    <property type="evidence" value="ECO:0007669"/>
    <property type="project" value="InterPro"/>
</dbReference>
<dbReference type="PANTHER" id="PTHR24043:SF8">
    <property type="entry name" value="EGF-LIKE DOMAIN-CONTAINING PROTEIN"/>
    <property type="match status" value="1"/>
</dbReference>
<dbReference type="InterPro" id="IPR042635">
    <property type="entry name" value="MEGF10/SREC1/2-like"/>
</dbReference>
<evidence type="ECO:0000313" key="4">
    <source>
        <dbReference type="Proteomes" id="UP000054047"/>
    </source>
</evidence>
<sequence length="111" mass="11930">CDKDGKCVCLDGFAGEFCLRKCEEGTFGANCKFECNCKNGATCDAGPTCEDTCPDGHFGKNCTHVCDCLNNNKCDPVSGMCLCVGWMGEKCERGCPKGFYGPMVGLQLVWV</sequence>